<dbReference type="EMBL" id="JBHSQQ010000273">
    <property type="protein sequence ID" value="MFC5945177.1"/>
    <property type="molecule type" value="Genomic_DNA"/>
</dbReference>
<reference evidence="3" key="1">
    <citation type="journal article" date="2019" name="Int. J. Syst. Evol. Microbiol.">
        <title>The Global Catalogue of Microorganisms (GCM) 10K type strain sequencing project: providing services to taxonomists for standard genome sequencing and annotation.</title>
        <authorList>
            <consortium name="The Broad Institute Genomics Platform"/>
            <consortium name="The Broad Institute Genome Sequencing Center for Infectious Disease"/>
            <person name="Wu L."/>
            <person name="Ma J."/>
        </authorList>
    </citation>
    <scope>NUCLEOTIDE SEQUENCE [LARGE SCALE GENOMIC DNA]</scope>
    <source>
        <strain evidence="3">CGMCC 4.7173</strain>
    </source>
</reference>
<gene>
    <name evidence="2" type="ORF">ACFPZ4_27355</name>
</gene>
<feature type="compositionally biased region" description="Acidic residues" evidence="1">
    <location>
        <begin position="2287"/>
        <end position="2299"/>
    </location>
</feature>
<name>A0ABW1HUY5_9ACTN</name>
<comment type="caution">
    <text evidence="2">The sequence shown here is derived from an EMBL/GenBank/DDBJ whole genome shotgun (WGS) entry which is preliminary data.</text>
</comment>
<proteinExistence type="predicted"/>
<feature type="non-terminal residue" evidence="2">
    <location>
        <position position="2349"/>
    </location>
</feature>
<dbReference type="RefSeq" id="WP_377537931.1">
    <property type="nucleotide sequence ID" value="NZ_JBHSQQ010000273.1"/>
</dbReference>
<keyword evidence="3" id="KW-1185">Reference proteome</keyword>
<evidence type="ECO:0000313" key="2">
    <source>
        <dbReference type="EMBL" id="MFC5945177.1"/>
    </source>
</evidence>
<evidence type="ECO:0000313" key="3">
    <source>
        <dbReference type="Proteomes" id="UP001596207"/>
    </source>
</evidence>
<feature type="compositionally biased region" description="Acidic residues" evidence="1">
    <location>
        <begin position="2267"/>
        <end position="2279"/>
    </location>
</feature>
<feature type="region of interest" description="Disordered" evidence="1">
    <location>
        <begin position="2248"/>
        <end position="2349"/>
    </location>
</feature>
<dbReference type="Proteomes" id="UP001596207">
    <property type="component" value="Unassembled WGS sequence"/>
</dbReference>
<protein>
    <submittedName>
        <fullName evidence="2">Uncharacterized protein</fullName>
    </submittedName>
</protein>
<feature type="region of interest" description="Disordered" evidence="1">
    <location>
        <begin position="1"/>
        <end position="25"/>
    </location>
</feature>
<feature type="compositionally biased region" description="Basic and acidic residues" evidence="1">
    <location>
        <begin position="627"/>
        <end position="640"/>
    </location>
</feature>
<feature type="compositionally biased region" description="Low complexity" evidence="1">
    <location>
        <begin position="2326"/>
        <end position="2349"/>
    </location>
</feature>
<organism evidence="2 3">
    <name type="scientific">Micromonospora harpali</name>
    <dbReference type="NCBI Taxonomy" id="1490225"/>
    <lineage>
        <taxon>Bacteria</taxon>
        <taxon>Bacillati</taxon>
        <taxon>Actinomycetota</taxon>
        <taxon>Actinomycetes</taxon>
        <taxon>Micromonosporales</taxon>
        <taxon>Micromonosporaceae</taxon>
        <taxon>Micromonospora</taxon>
    </lineage>
</organism>
<sequence length="2349" mass="250840">MRNPAAAGRAGRSAPGRLRQDPDGTWRVGSGQVVTHDVPGRPGSIALLSDREWRRLARNPRLPAATDNVTVLVHGAGDRFRVPLRHADGRTSEVTLTVDELHTLLESPERDGRRLALLSCAAGRIGTRSVQRLADLRDTDVFAPEGDLVVGAGPAGHLPLSVDGRPWALFVPDGTGAWDVVNDEIADPGQPDPPVAVPFAGYASRAGVADPGGVRLTNAPLPPTGWDRVRIIGDGLCLLSAVAVAVPEAMAGIAGMPADAVDRLLRVRRAGVHDADLTDIDAALREEIRRRVADPSPAMVELFDQVATTWLFPVGEDVQATLLDAVDTWDWQRLLPGQDDTENGGRVGDVLPLVIGAALGRPVWQGRLDPSSATVLWPDGDGTPVRLIYNGRDHYDAWVPDALVTPAAQDALTGDLGDGGRAVDTGDSGKEPDWPGVVRTPKQRTVLWPWEGEELATTVTTFVRQVDAVDLPGQHLLVLLADAERALLLGERVLPEAMLDAVFAGGPNTPPWVPIVDADPRAPMVLTVVSDDDAHALAFGRSVERELRRRLDAGRAAPTHLSVVTMRRLRVPAEPVRVPQLRFRLPVPPTGQLSRAHLAGLPERVRQAYVALPDYTAGDPAPTYERLSQDQRHEGREESRAAATQQAEPRRAELTPPGPVRRVTVADTGLADDLGGHRGWLLHGGWPPATADATGAAPVELTVAAPADTARLVRLSLPAVEDQPALEVDALVEAPTGASLDVEPRLITVVPSWRNDFVDGPVAQPVVDPPEMVQRAWRYLIEDAEQTETATIRAERLDQHDDSPLDAIERRMLQARVLSVIRETFWETFGETPAYAAGLAAFLGMPADTPLADYWQNEPVRELIMRRPWRLLSTELVSYVDRYGWRAAHRIVIQPGRLDAGSSDVLVTPDGVRYTAADYLARLPAAGGNRVLFFPDLDHAAAAESGFIRAVRASAVVVLPTLLPVDVQWIVLGTSAGTGAEVSLLVTTLEEALARATLHAADPVEGRQLAEALLADPDLRIYENEDWLAEIFDSGLLAVPAAPVRLLLNRPARNDVESIRAELWEAGVLRIDPAVLPRHHVTIEVTDPRPELVQSFQTDRGGTRGGQFLLDGRYAAEHPDTWRVVAEPWSRIQSWLAVLDPDRTYPWDPYLLALAHRDRVARRIDETPGAWPGAGHRFAPVSAAALAQVQEMFAGQSTREGVIWTQSAESPSQTMLLVDETARGIVDHPVVYFVPKPPQARAAVTIPQSEDLRDRGLVVAVGQLDGDRLTGDGWEVTADEVIENEALRAHPRVVLLDRSPPAGSPFVQRLLERGVGVLAPDADLAGWTAVYQLPGWELELTGPDSADLLRELRHEFDATVLGAATARRRTPAQTALVRAVFDVLGRPYGQEVVDGQLHLHLDRWASAEAFAADAGHDGLLLVGDSDQHGHDLTLRVPVDQVRVLLRWSGEELHLVRVDPATVAPVTDFLRDRIATGPVVRWTPDLGRAAREADVGQPYADHVGLGGLPISADHVDDLIRTTRENPSWRGLGWAVDPDADDDTQALVWLGAEMVAVEFPVDDGESLLVVGMPPSAVPTADRYGTGVVLWSPGRSGLPAALRAAFRVAVVPLSEMDDIVDGARAGYDPADAVAALTDRLPEGTRIIVVPGEVESIAEITEIFDAVFAVVTRSETGDPGTWTAYAWSDEEQRIGVLTGADLAYVVAGVAATDPVLRELNQPASTMLALPQAAVRFLADTVGAWEAGRPDGPAVTDVAFVAVDEVSADDHLYTLPESSVLRVMAPGPDGEPVLHGWFIDGEALAEAGYDILSEEDGSLAAILPTQLAEDLPYERRLALLELARLVGVGHPVTDNPLRQHGIRPADRTFVPDWTVPVGAPVGPAWWVGAGVSVTEITSIPSGRLTARRVLAWEATPPATDTGQPSGDVPPPQLMAVPYRDGPLLRVLPDQVWAWGLGPLLGERGVLVEPGVVTGAGVTTGRPDGRGALPAHDYRAILPDTAAGLPVVVLLDTGPAAEAFAGALAVLAAVVLVRTDDGQWRAHHPRPSTGAADVTTGPQAFQLVNQAVTAVTADLADLAGAVNALGQEWGGHISRDGVNLWGRLSGLPAGTPADRAARLASALFGMDRLRAAVDGPSGEQSVGHVLTQLGLPGAAGQHPALLARRLHALQFAPVPVTALGLLPANSVALVWLGDAIVLVHRAPGGTLTLVRPDAEPADRLTPLDPDALTELPWMLLTRGRLVAVRVASGHRVLGGQVVSDPPPYPVQERPADQDPDLPSDQDQDPSSDRDPDQDPPPDQEQDQDPPSDRDPDSASTGEAVTGTGSVDTAPVSTGSAEETAPAAAGPSPAALRAVG</sequence>
<feature type="region of interest" description="Disordered" evidence="1">
    <location>
        <begin position="615"/>
        <end position="663"/>
    </location>
</feature>
<feature type="compositionally biased region" description="Polar residues" evidence="1">
    <location>
        <begin position="2308"/>
        <end position="2320"/>
    </location>
</feature>
<feature type="region of interest" description="Disordered" evidence="1">
    <location>
        <begin position="414"/>
        <end position="438"/>
    </location>
</feature>
<evidence type="ECO:0000256" key="1">
    <source>
        <dbReference type="SAM" id="MobiDB-lite"/>
    </source>
</evidence>
<accession>A0ABW1HUY5</accession>
<feature type="compositionally biased region" description="Low complexity" evidence="1">
    <location>
        <begin position="1"/>
        <end position="17"/>
    </location>
</feature>